<protein>
    <recommendedName>
        <fullName evidence="2">UPF0102 protein FYJ34_10840</fullName>
    </recommendedName>
</protein>
<dbReference type="Pfam" id="PF02021">
    <property type="entry name" value="UPF0102"/>
    <property type="match status" value="1"/>
</dbReference>
<dbReference type="CDD" id="cd20736">
    <property type="entry name" value="PoNe_Nuclease"/>
    <property type="match status" value="1"/>
</dbReference>
<organism evidence="3 4">
    <name type="scientific">Suipraeoptans intestinalis</name>
    <dbReference type="NCBI Taxonomy" id="2606628"/>
    <lineage>
        <taxon>Bacteria</taxon>
        <taxon>Bacillati</taxon>
        <taxon>Bacillota</taxon>
        <taxon>Clostridia</taxon>
        <taxon>Lachnospirales</taxon>
        <taxon>Lachnospiraceae</taxon>
        <taxon>Suipraeoptans</taxon>
    </lineage>
</organism>
<dbReference type="InterPro" id="IPR011856">
    <property type="entry name" value="tRNA_endonuc-like_dom_sf"/>
</dbReference>
<keyword evidence="4" id="KW-1185">Reference proteome</keyword>
<dbReference type="Proteomes" id="UP000434409">
    <property type="component" value="Unassembled WGS sequence"/>
</dbReference>
<dbReference type="InterPro" id="IPR003509">
    <property type="entry name" value="UPF0102_YraN-like"/>
</dbReference>
<reference evidence="3 4" key="1">
    <citation type="submission" date="2019-08" db="EMBL/GenBank/DDBJ databases">
        <title>In-depth cultivation of the pig gut microbiome towards novel bacterial diversity and tailored functional studies.</title>
        <authorList>
            <person name="Wylensek D."/>
            <person name="Hitch T.C.A."/>
            <person name="Clavel T."/>
        </authorList>
    </citation>
    <scope>NUCLEOTIDE SEQUENCE [LARGE SCALE GENOMIC DNA]</scope>
    <source>
        <strain evidence="3 4">68-1-5</strain>
    </source>
</reference>
<dbReference type="RefSeq" id="WP_154478550.1">
    <property type="nucleotide sequence ID" value="NZ_VULY01000018.1"/>
</dbReference>
<dbReference type="PANTHER" id="PTHR34039">
    <property type="entry name" value="UPF0102 PROTEIN YRAN"/>
    <property type="match status" value="1"/>
</dbReference>
<evidence type="ECO:0000256" key="1">
    <source>
        <dbReference type="ARBA" id="ARBA00006738"/>
    </source>
</evidence>
<gene>
    <name evidence="3" type="ORF">FYJ34_10840</name>
</gene>
<dbReference type="HAMAP" id="MF_00048">
    <property type="entry name" value="UPF0102"/>
    <property type="match status" value="1"/>
</dbReference>
<name>A0A6N7V2D2_9FIRM</name>
<comment type="similarity">
    <text evidence="1 2">Belongs to the UPF0102 family.</text>
</comment>
<dbReference type="NCBIfam" id="TIGR00252">
    <property type="entry name" value="YraN family protein"/>
    <property type="match status" value="1"/>
</dbReference>
<proteinExistence type="inferred from homology"/>
<dbReference type="AlphaFoldDB" id="A0A6N7V2D2"/>
<sequence>MAQKKRQKADTRRQTGKAYEERAAAFLQNRGYTVIERNVFSRIGEIDIVAEEGGYLVFCEVKYRRKGTFGIAAEAVDARKQKKLFYCAMEYLRQKGLQEIPCRFDVVAFDGESVEVYQNAF</sequence>
<comment type="caution">
    <text evidence="3">The sequence shown here is derived from an EMBL/GenBank/DDBJ whole genome shotgun (WGS) entry which is preliminary data.</text>
</comment>
<dbReference type="SUPFAM" id="SSF52980">
    <property type="entry name" value="Restriction endonuclease-like"/>
    <property type="match status" value="1"/>
</dbReference>
<dbReference type="InterPro" id="IPR011335">
    <property type="entry name" value="Restrct_endonuc-II-like"/>
</dbReference>
<evidence type="ECO:0000256" key="2">
    <source>
        <dbReference type="HAMAP-Rule" id="MF_00048"/>
    </source>
</evidence>
<accession>A0A6N7V2D2</accession>
<dbReference type="Gene3D" id="3.40.1350.10">
    <property type="match status" value="1"/>
</dbReference>
<dbReference type="EMBL" id="VULY01000018">
    <property type="protein sequence ID" value="MSR94739.1"/>
    <property type="molecule type" value="Genomic_DNA"/>
</dbReference>
<evidence type="ECO:0000313" key="3">
    <source>
        <dbReference type="EMBL" id="MSR94739.1"/>
    </source>
</evidence>
<evidence type="ECO:0000313" key="4">
    <source>
        <dbReference type="Proteomes" id="UP000434409"/>
    </source>
</evidence>
<dbReference type="GO" id="GO:0003676">
    <property type="term" value="F:nucleic acid binding"/>
    <property type="evidence" value="ECO:0007669"/>
    <property type="project" value="InterPro"/>
</dbReference>
<dbReference type="PANTHER" id="PTHR34039:SF1">
    <property type="entry name" value="UPF0102 PROTEIN YRAN"/>
    <property type="match status" value="1"/>
</dbReference>
<dbReference type="NCBIfam" id="NF009150">
    <property type="entry name" value="PRK12497.1-3"/>
    <property type="match status" value="1"/>
</dbReference>